<feature type="transmembrane region" description="Helical" evidence="1">
    <location>
        <begin position="36"/>
        <end position="57"/>
    </location>
</feature>
<sequence length="119" mass="13933">MNIRKIIYTSIFGAFIAGISGFLIERNDASAAPWKIFSFLWAAPILLFIPVYISYLYDKKDLTREFLYHALIGSSFTTFVIIFTLFAIKINVFMALSCNLIFSYLIIYLYFKYKLYEKI</sequence>
<evidence type="ECO:0000256" key="1">
    <source>
        <dbReference type="SAM" id="Phobius"/>
    </source>
</evidence>
<reference evidence="2" key="1">
    <citation type="journal article" date="2020" name="Nature">
        <title>Giant virus diversity and host interactions through global metagenomics.</title>
        <authorList>
            <person name="Schulz F."/>
            <person name="Roux S."/>
            <person name="Paez-Espino D."/>
            <person name="Jungbluth S."/>
            <person name="Walsh D.A."/>
            <person name="Denef V.J."/>
            <person name="McMahon K.D."/>
            <person name="Konstantinidis K.T."/>
            <person name="Eloe-Fadrosh E.A."/>
            <person name="Kyrpides N.C."/>
            <person name="Woyke T."/>
        </authorList>
    </citation>
    <scope>NUCLEOTIDE SEQUENCE</scope>
    <source>
        <strain evidence="2">GVMAG-M-3300018416-45</strain>
    </source>
</reference>
<proteinExistence type="predicted"/>
<keyword evidence="1" id="KW-1133">Transmembrane helix</keyword>
<dbReference type="AlphaFoldDB" id="A0A6C0BQX3"/>
<keyword evidence="1" id="KW-0472">Membrane</keyword>
<evidence type="ECO:0008006" key="3">
    <source>
        <dbReference type="Google" id="ProtNLM"/>
    </source>
</evidence>
<protein>
    <recommendedName>
        <fullName evidence="3">DUF3147 family protein</fullName>
    </recommendedName>
</protein>
<feature type="transmembrane region" description="Helical" evidence="1">
    <location>
        <begin position="92"/>
        <end position="111"/>
    </location>
</feature>
<dbReference type="EMBL" id="MN739225">
    <property type="protein sequence ID" value="QHS94470.1"/>
    <property type="molecule type" value="Genomic_DNA"/>
</dbReference>
<organism evidence="2">
    <name type="scientific">viral metagenome</name>
    <dbReference type="NCBI Taxonomy" id="1070528"/>
    <lineage>
        <taxon>unclassified sequences</taxon>
        <taxon>metagenomes</taxon>
        <taxon>organismal metagenomes</taxon>
    </lineage>
</organism>
<evidence type="ECO:0000313" key="2">
    <source>
        <dbReference type="EMBL" id="QHS94470.1"/>
    </source>
</evidence>
<keyword evidence="1" id="KW-0812">Transmembrane</keyword>
<feature type="transmembrane region" description="Helical" evidence="1">
    <location>
        <begin position="7"/>
        <end position="24"/>
    </location>
</feature>
<name>A0A6C0BQX3_9ZZZZ</name>
<accession>A0A6C0BQX3</accession>
<feature type="transmembrane region" description="Helical" evidence="1">
    <location>
        <begin position="66"/>
        <end position="86"/>
    </location>
</feature>